<comment type="catalytic activity">
    <reaction evidence="6">
        <text>Exonucleolytic cleavage in either 5'- to 3'- or 3'- to 5'-direction to yield nucleoside 5'-phosphates.</text>
        <dbReference type="EC" id="3.1.11.6"/>
    </reaction>
</comment>
<evidence type="ECO:0000313" key="8">
    <source>
        <dbReference type="Proteomes" id="UP000824078"/>
    </source>
</evidence>
<dbReference type="AlphaFoldDB" id="A0A9D1HXT5"/>
<dbReference type="EC" id="3.1.11.6" evidence="6"/>
<dbReference type="InterPro" id="IPR003761">
    <property type="entry name" value="Exonuc_VII_S"/>
</dbReference>
<evidence type="ECO:0000256" key="2">
    <source>
        <dbReference type="ARBA" id="ARBA00022490"/>
    </source>
</evidence>
<comment type="similarity">
    <text evidence="1 6">Belongs to the XseB family.</text>
</comment>
<dbReference type="GO" id="GO:0008855">
    <property type="term" value="F:exodeoxyribonuclease VII activity"/>
    <property type="evidence" value="ECO:0007669"/>
    <property type="project" value="UniProtKB-UniRule"/>
</dbReference>
<evidence type="ECO:0000256" key="6">
    <source>
        <dbReference type="HAMAP-Rule" id="MF_00337"/>
    </source>
</evidence>
<evidence type="ECO:0000256" key="1">
    <source>
        <dbReference type="ARBA" id="ARBA00009998"/>
    </source>
</evidence>
<sequence>MAENAEPRPVEELTFKEASVELEQIVRSLEAGDLELEDALSRYTRGVELLRDLRERLASAEQKVQVLLDATQAEAPDTTAAPSTAFVDE</sequence>
<evidence type="ECO:0000256" key="4">
    <source>
        <dbReference type="ARBA" id="ARBA00022801"/>
    </source>
</evidence>
<comment type="function">
    <text evidence="6">Bidirectionally degrades single-stranded DNA into large acid-insoluble oligonucleotides, which are then degraded further into small acid-soluble oligonucleotides.</text>
</comment>
<keyword evidence="4 6" id="KW-0378">Hydrolase</keyword>
<proteinExistence type="inferred from homology"/>
<dbReference type="PANTHER" id="PTHR34137:SF1">
    <property type="entry name" value="EXODEOXYRIBONUCLEASE 7 SMALL SUBUNIT"/>
    <property type="match status" value="1"/>
</dbReference>
<dbReference type="InterPro" id="IPR037004">
    <property type="entry name" value="Exonuc_VII_ssu_sf"/>
</dbReference>
<dbReference type="GO" id="GO:0009318">
    <property type="term" value="C:exodeoxyribonuclease VII complex"/>
    <property type="evidence" value="ECO:0007669"/>
    <property type="project" value="UniProtKB-UniRule"/>
</dbReference>
<protein>
    <recommendedName>
        <fullName evidence="6">Exodeoxyribonuclease 7 small subunit</fullName>
        <ecNumber evidence="6">3.1.11.6</ecNumber>
    </recommendedName>
    <alternativeName>
        <fullName evidence="6">Exodeoxyribonuclease VII small subunit</fullName>
        <shortName evidence="6">Exonuclease VII small subunit</shortName>
    </alternativeName>
</protein>
<gene>
    <name evidence="6 7" type="primary">xseB</name>
    <name evidence="7" type="ORF">IAD17_03890</name>
</gene>
<dbReference type="NCBIfam" id="TIGR01280">
    <property type="entry name" value="xseB"/>
    <property type="match status" value="1"/>
</dbReference>
<dbReference type="EMBL" id="DVMQ01000013">
    <property type="protein sequence ID" value="HIU24042.1"/>
    <property type="molecule type" value="Genomic_DNA"/>
</dbReference>
<dbReference type="Pfam" id="PF02609">
    <property type="entry name" value="Exonuc_VII_S"/>
    <property type="match status" value="1"/>
</dbReference>
<dbReference type="GO" id="GO:0005829">
    <property type="term" value="C:cytosol"/>
    <property type="evidence" value="ECO:0007669"/>
    <property type="project" value="TreeGrafter"/>
</dbReference>
<reference evidence="7" key="1">
    <citation type="submission" date="2020-10" db="EMBL/GenBank/DDBJ databases">
        <authorList>
            <person name="Gilroy R."/>
        </authorList>
    </citation>
    <scope>NUCLEOTIDE SEQUENCE</scope>
    <source>
        <strain evidence="7">ChiHjej12B11-29160</strain>
    </source>
</reference>
<name>A0A9D1HXT5_9ACTN</name>
<comment type="subcellular location">
    <subcellularLocation>
        <location evidence="6">Cytoplasm</location>
    </subcellularLocation>
</comment>
<keyword evidence="3 6" id="KW-0540">Nuclease</keyword>
<dbReference type="HAMAP" id="MF_00337">
    <property type="entry name" value="Exonuc_7_S"/>
    <property type="match status" value="1"/>
</dbReference>
<dbReference type="Gene3D" id="1.10.287.1040">
    <property type="entry name" value="Exonuclease VII, small subunit"/>
    <property type="match status" value="1"/>
</dbReference>
<organism evidence="7 8">
    <name type="scientific">Candidatus Coprovicinus avistercoris</name>
    <dbReference type="NCBI Taxonomy" id="2840754"/>
    <lineage>
        <taxon>Bacteria</taxon>
        <taxon>Bacillati</taxon>
        <taxon>Actinomycetota</taxon>
        <taxon>Coriobacteriia</taxon>
        <taxon>Coriobacteriales</taxon>
        <taxon>Coriobacteriaceae</taxon>
        <taxon>Coriobacteriaceae incertae sedis</taxon>
        <taxon>Candidatus Coprovicinus</taxon>
    </lineage>
</organism>
<reference evidence="7" key="2">
    <citation type="journal article" date="2021" name="PeerJ">
        <title>Extensive microbial diversity within the chicken gut microbiome revealed by metagenomics and culture.</title>
        <authorList>
            <person name="Gilroy R."/>
            <person name="Ravi A."/>
            <person name="Getino M."/>
            <person name="Pursley I."/>
            <person name="Horton D.L."/>
            <person name="Alikhan N.F."/>
            <person name="Baker D."/>
            <person name="Gharbi K."/>
            <person name="Hall N."/>
            <person name="Watson M."/>
            <person name="Adriaenssens E.M."/>
            <person name="Foster-Nyarko E."/>
            <person name="Jarju S."/>
            <person name="Secka A."/>
            <person name="Antonio M."/>
            <person name="Oren A."/>
            <person name="Chaudhuri R.R."/>
            <person name="La Ragione R."/>
            <person name="Hildebrand F."/>
            <person name="Pallen M.J."/>
        </authorList>
    </citation>
    <scope>NUCLEOTIDE SEQUENCE</scope>
    <source>
        <strain evidence="7">ChiHjej12B11-29160</strain>
    </source>
</reference>
<evidence type="ECO:0000256" key="5">
    <source>
        <dbReference type="ARBA" id="ARBA00022839"/>
    </source>
</evidence>
<evidence type="ECO:0000313" key="7">
    <source>
        <dbReference type="EMBL" id="HIU24042.1"/>
    </source>
</evidence>
<dbReference type="Proteomes" id="UP000824078">
    <property type="component" value="Unassembled WGS sequence"/>
</dbReference>
<keyword evidence="5 6" id="KW-0269">Exonuclease</keyword>
<dbReference type="PANTHER" id="PTHR34137">
    <property type="entry name" value="EXODEOXYRIBONUCLEASE 7 SMALL SUBUNIT"/>
    <property type="match status" value="1"/>
</dbReference>
<keyword evidence="2 6" id="KW-0963">Cytoplasm</keyword>
<dbReference type="GO" id="GO:0006308">
    <property type="term" value="P:DNA catabolic process"/>
    <property type="evidence" value="ECO:0007669"/>
    <property type="project" value="UniProtKB-UniRule"/>
</dbReference>
<comment type="subunit">
    <text evidence="6">Heterooligomer composed of large and small subunits.</text>
</comment>
<accession>A0A9D1HXT5</accession>
<dbReference type="SUPFAM" id="SSF116842">
    <property type="entry name" value="XseB-like"/>
    <property type="match status" value="1"/>
</dbReference>
<evidence type="ECO:0000256" key="3">
    <source>
        <dbReference type="ARBA" id="ARBA00022722"/>
    </source>
</evidence>
<comment type="caution">
    <text evidence="7">The sequence shown here is derived from an EMBL/GenBank/DDBJ whole genome shotgun (WGS) entry which is preliminary data.</text>
</comment>